<keyword evidence="3" id="KW-1185">Reference proteome</keyword>
<dbReference type="PATRIC" id="fig|266128.3.peg.441"/>
<evidence type="ECO:0000313" key="3">
    <source>
        <dbReference type="Proteomes" id="UP000051254"/>
    </source>
</evidence>
<protein>
    <submittedName>
        <fullName evidence="2">Uncharacterized protein</fullName>
    </submittedName>
</protein>
<dbReference type="Proteomes" id="UP000051254">
    <property type="component" value="Unassembled WGS sequence"/>
</dbReference>
<evidence type="ECO:0000256" key="1">
    <source>
        <dbReference type="SAM" id="SignalP"/>
    </source>
</evidence>
<dbReference type="AlphaFoldDB" id="A0A0R0BXC1"/>
<proteinExistence type="predicted"/>
<organism evidence="2 3">
    <name type="scientific">Stenotrophomonas koreensis</name>
    <dbReference type="NCBI Taxonomy" id="266128"/>
    <lineage>
        <taxon>Bacteria</taxon>
        <taxon>Pseudomonadati</taxon>
        <taxon>Pseudomonadota</taxon>
        <taxon>Gammaproteobacteria</taxon>
        <taxon>Lysobacterales</taxon>
        <taxon>Lysobacteraceae</taxon>
        <taxon>Stenotrophomonas</taxon>
    </lineage>
</organism>
<evidence type="ECO:0000313" key="2">
    <source>
        <dbReference type="EMBL" id="KRG58190.1"/>
    </source>
</evidence>
<comment type="caution">
    <text evidence="2">The sequence shown here is derived from an EMBL/GenBank/DDBJ whole genome shotgun (WGS) entry which is preliminary data.</text>
</comment>
<gene>
    <name evidence="2" type="ORF">ABB25_07855</name>
</gene>
<reference evidence="2 3" key="1">
    <citation type="submission" date="2015-05" db="EMBL/GenBank/DDBJ databases">
        <title>Genome sequencing and analysis of members of genus Stenotrophomonas.</title>
        <authorList>
            <person name="Patil P.P."/>
            <person name="Midha S."/>
            <person name="Patil P.B."/>
        </authorList>
    </citation>
    <scope>NUCLEOTIDE SEQUENCE [LARGE SCALE GENOMIC DNA]</scope>
    <source>
        <strain evidence="2 3">DSM 17805</strain>
    </source>
</reference>
<feature type="signal peptide" evidence="1">
    <location>
        <begin position="1"/>
        <end position="24"/>
    </location>
</feature>
<dbReference type="RefSeq" id="WP_211259301.1">
    <property type="nucleotide sequence ID" value="NZ_LDJH01000012.1"/>
</dbReference>
<accession>A0A0R0BXC1</accession>
<feature type="chain" id="PRO_5006393172" evidence="1">
    <location>
        <begin position="25"/>
        <end position="114"/>
    </location>
</feature>
<dbReference type="EMBL" id="LDJH01000012">
    <property type="protein sequence ID" value="KRG58190.1"/>
    <property type="molecule type" value="Genomic_DNA"/>
</dbReference>
<keyword evidence="1" id="KW-0732">Signal</keyword>
<sequence length="114" mass="12739">MVSKWISRLALAAVLVIASPMALAQQMYVDVTNNTGFPIWHLYVSPASASDWEEDLLGASEVLENGRTKRITLTGYKSPRFDVRAVDSDGDSYTRMNVNVRESDVIFRLSDIDI</sequence>
<name>A0A0R0BXC1_9GAMM</name>